<evidence type="ECO:0000259" key="2">
    <source>
        <dbReference type="Pfam" id="PF16107"/>
    </source>
</evidence>
<dbReference type="Proteomes" id="UP000464314">
    <property type="component" value="Chromosome"/>
</dbReference>
<dbReference type="RefSeq" id="WP_161839816.1">
    <property type="nucleotide sequence ID" value="NZ_CP048000.1"/>
</dbReference>
<reference evidence="3 4" key="1">
    <citation type="submission" date="2020-01" db="EMBL/GenBank/DDBJ databases">
        <title>Genome analysis of Anaerocolumna sp. CBA3638.</title>
        <authorList>
            <person name="Kim J."/>
            <person name="Roh S.W."/>
        </authorList>
    </citation>
    <scope>NUCLEOTIDE SEQUENCE [LARGE SCALE GENOMIC DNA]</scope>
    <source>
        <strain evidence="3 4">CBA3638</strain>
    </source>
</reference>
<dbReference type="InterPro" id="IPR032250">
    <property type="entry name" value="DUF4825"/>
</dbReference>
<keyword evidence="1" id="KW-0472">Membrane</keyword>
<dbReference type="KEGG" id="anr:Ana3638_21240"/>
<feature type="transmembrane region" description="Helical" evidence="1">
    <location>
        <begin position="7"/>
        <end position="27"/>
    </location>
</feature>
<keyword evidence="1" id="KW-0812">Transmembrane</keyword>
<dbReference type="Pfam" id="PF16107">
    <property type="entry name" value="DUF4825"/>
    <property type="match status" value="1"/>
</dbReference>
<evidence type="ECO:0000313" key="3">
    <source>
        <dbReference type="EMBL" id="QHQ62994.1"/>
    </source>
</evidence>
<proteinExistence type="predicted"/>
<name>A0A6P1TPT7_9FIRM</name>
<protein>
    <submittedName>
        <fullName evidence="3">DUF4825 domain-containing protein</fullName>
    </submittedName>
</protein>
<sequence>MMKIRNRIITVLLIIGAILYIIVRFIIIPDNARKEEEYNKAQLNAATHDLNRILPYKSPYMGDAPNIINLYNNLPMAVDRTFHLLSDELTLEINYKDDLLLAGKKSIEMQGVQAGEDDSKQDDIYQYEVFKDLLYNSTAAFALIDNLKKINYNFSDINYSVTRNMIEDLYSVKLSDLLTEENWRKLVQDNLNDPELVSSSMEKAFEVP</sequence>
<organism evidence="3 4">
    <name type="scientific">Anaerocolumna sedimenticola</name>
    <dbReference type="NCBI Taxonomy" id="2696063"/>
    <lineage>
        <taxon>Bacteria</taxon>
        <taxon>Bacillati</taxon>
        <taxon>Bacillota</taxon>
        <taxon>Clostridia</taxon>
        <taxon>Lachnospirales</taxon>
        <taxon>Lachnospiraceae</taxon>
        <taxon>Anaerocolumna</taxon>
    </lineage>
</organism>
<evidence type="ECO:0000313" key="4">
    <source>
        <dbReference type="Proteomes" id="UP000464314"/>
    </source>
</evidence>
<keyword evidence="4" id="KW-1185">Reference proteome</keyword>
<dbReference type="AlphaFoldDB" id="A0A6P1TPT7"/>
<accession>A0A6P1TPT7</accession>
<gene>
    <name evidence="3" type="ORF">Ana3638_21240</name>
</gene>
<dbReference type="EMBL" id="CP048000">
    <property type="protein sequence ID" value="QHQ62994.1"/>
    <property type="molecule type" value="Genomic_DNA"/>
</dbReference>
<keyword evidence="1" id="KW-1133">Transmembrane helix</keyword>
<feature type="domain" description="DUF4825" evidence="2">
    <location>
        <begin position="54"/>
        <end position="158"/>
    </location>
</feature>
<evidence type="ECO:0000256" key="1">
    <source>
        <dbReference type="SAM" id="Phobius"/>
    </source>
</evidence>